<evidence type="ECO:0000313" key="2">
    <source>
        <dbReference type="Proteomes" id="UP000269793"/>
    </source>
</evidence>
<sequence>MAGLVTGAAKMLASDHIEKFAHQFEPEDPYYEYYTENGKQKRRKRQIPPGLSKHDEKILHKIKKRAHVLDKGFKMCGMRFGWTFVIGLIPVVGDVTDFLLSHNLVVKKAEQIENFPPELLARMKANNTVSAGLGFIPFVGDIVLATFKTNSRNAHIVEEFLRERGQENLRNGMAPEPPESRRPWMSSLFGTHQQHHAQA</sequence>
<protein>
    <submittedName>
        <fullName evidence="1">Uncharacterized protein</fullName>
    </submittedName>
</protein>
<dbReference type="OrthoDB" id="2103474at2759"/>
<reference evidence="1 2" key="1">
    <citation type="submission" date="2018-10" db="EMBL/GenBank/DDBJ databases">
        <title>Complete genome sequence of Malassezia restricta CBS 7877.</title>
        <authorList>
            <person name="Morand S.C."/>
            <person name="Bertignac M."/>
            <person name="Iltis A."/>
            <person name="Kolder I."/>
            <person name="Pirovano W."/>
            <person name="Jourdain R."/>
            <person name="Clavaud C."/>
        </authorList>
    </citation>
    <scope>NUCLEOTIDE SEQUENCE [LARGE SCALE GENOMIC DNA]</scope>
    <source>
        <strain evidence="1 2">CBS 7877</strain>
    </source>
</reference>
<evidence type="ECO:0000313" key="1">
    <source>
        <dbReference type="EMBL" id="AYO43204.1"/>
    </source>
</evidence>
<name>A0A3G2S575_MALR7</name>
<dbReference type="Proteomes" id="UP000269793">
    <property type="component" value="Chromosome IV"/>
</dbReference>
<dbReference type="STRING" id="425264.A0A3G2S575"/>
<proteinExistence type="predicted"/>
<dbReference type="InterPro" id="IPR025187">
    <property type="entry name" value="DUF4112"/>
</dbReference>
<accession>A0A3G2S575</accession>
<dbReference type="Pfam" id="PF13430">
    <property type="entry name" value="DUF4112"/>
    <property type="match status" value="1"/>
</dbReference>
<dbReference type="EMBL" id="CP033151">
    <property type="protein sequence ID" value="AYO43204.1"/>
    <property type="molecule type" value="Genomic_DNA"/>
</dbReference>
<dbReference type="PANTHER" id="PTHR35519">
    <property type="entry name" value="MEMBRANE PROTEINS"/>
    <property type="match status" value="1"/>
</dbReference>
<dbReference type="AlphaFoldDB" id="A0A3G2S575"/>
<dbReference type="VEuPathDB" id="FungiDB:DNF11_2254"/>
<dbReference type="PANTHER" id="PTHR35519:SF2">
    <property type="entry name" value="PH DOMAIN PROTEIN"/>
    <property type="match status" value="1"/>
</dbReference>
<organism evidence="1 2">
    <name type="scientific">Malassezia restricta (strain ATCC 96810 / NBRC 103918 / CBS 7877)</name>
    <name type="common">Seborrheic dermatitis infection agent</name>
    <dbReference type="NCBI Taxonomy" id="425264"/>
    <lineage>
        <taxon>Eukaryota</taxon>
        <taxon>Fungi</taxon>
        <taxon>Dikarya</taxon>
        <taxon>Basidiomycota</taxon>
        <taxon>Ustilaginomycotina</taxon>
        <taxon>Malasseziomycetes</taxon>
        <taxon>Malasseziales</taxon>
        <taxon>Malasseziaceae</taxon>
        <taxon>Malassezia</taxon>
    </lineage>
</organism>
<gene>
    <name evidence="1" type="ORF">DNF11_2254</name>
</gene>
<keyword evidence="2" id="KW-1185">Reference proteome</keyword>